<dbReference type="InterPro" id="IPR005595">
    <property type="entry name" value="TRAP_alpha"/>
</dbReference>
<evidence type="ECO:0000256" key="3">
    <source>
        <dbReference type="ARBA" id="ARBA00020280"/>
    </source>
</evidence>
<comment type="function">
    <text evidence="9">TRAP proteins are part of a complex whose function is to bind calcium to the ER membrane and thereby regulate the retention of ER resident proteins. May be involved in the recycling of the translocation apparatus after completion of the translocation process or may function as a membrane-bound chaperone facilitating folding of translocated proteins.</text>
</comment>
<organism evidence="15 16">
    <name type="scientific">Macrostomum lignano</name>
    <dbReference type="NCBI Taxonomy" id="282301"/>
    <lineage>
        <taxon>Eukaryota</taxon>
        <taxon>Metazoa</taxon>
        <taxon>Spiralia</taxon>
        <taxon>Lophotrochozoa</taxon>
        <taxon>Platyhelminthes</taxon>
        <taxon>Rhabditophora</taxon>
        <taxon>Macrostomorpha</taxon>
        <taxon>Macrostomida</taxon>
        <taxon>Macrostomidae</taxon>
        <taxon>Macrostomum</taxon>
    </lineage>
</organism>
<evidence type="ECO:0000313" key="15">
    <source>
        <dbReference type="Proteomes" id="UP000095280"/>
    </source>
</evidence>
<evidence type="ECO:0000256" key="7">
    <source>
        <dbReference type="ARBA" id="ARBA00022989"/>
    </source>
</evidence>
<comment type="subunit">
    <text evidence="10">Heterotetramer of TRAP-alpha, TRAP-beta, TRAP-delta and TRAP-gamma. Interacts with palmitoylated calnexin (CALX), the interaction is required for efficient folding of glycosylated proteins.</text>
</comment>
<keyword evidence="15" id="KW-1185">Reference proteome</keyword>
<dbReference type="WBParaSite" id="maker-uti_cns_0014137-snap-gene-0.3-mRNA-1">
    <property type="protein sequence ID" value="maker-uti_cns_0014137-snap-gene-0.3-mRNA-1"/>
    <property type="gene ID" value="maker-uti_cns_0014137-snap-gene-0.3"/>
</dbReference>
<evidence type="ECO:0000256" key="11">
    <source>
        <dbReference type="ARBA" id="ARBA00031071"/>
    </source>
</evidence>
<feature type="transmembrane region" description="Helical" evidence="13">
    <location>
        <begin position="226"/>
        <end position="247"/>
    </location>
</feature>
<feature type="compositionally biased region" description="Basic and acidic residues" evidence="12">
    <location>
        <begin position="384"/>
        <end position="396"/>
    </location>
</feature>
<feature type="chain" id="PRO_5009321080" description="Translocon-associated protein subunit alpha" evidence="14">
    <location>
        <begin position="22"/>
        <end position="430"/>
    </location>
</feature>
<feature type="signal peptide" evidence="14">
    <location>
        <begin position="1"/>
        <end position="21"/>
    </location>
</feature>
<evidence type="ECO:0000256" key="10">
    <source>
        <dbReference type="ARBA" id="ARBA00025854"/>
    </source>
</evidence>
<keyword evidence="5 14" id="KW-0732">Signal</keyword>
<dbReference type="Pfam" id="PF03896">
    <property type="entry name" value="TRAP_alpha"/>
    <property type="match status" value="1"/>
</dbReference>
<evidence type="ECO:0000256" key="4">
    <source>
        <dbReference type="ARBA" id="ARBA00022692"/>
    </source>
</evidence>
<proteinExistence type="inferred from homology"/>
<evidence type="ECO:0000256" key="13">
    <source>
        <dbReference type="SAM" id="Phobius"/>
    </source>
</evidence>
<dbReference type="GO" id="GO:0005789">
    <property type="term" value="C:endoplasmic reticulum membrane"/>
    <property type="evidence" value="ECO:0007669"/>
    <property type="project" value="UniProtKB-SubCell"/>
</dbReference>
<evidence type="ECO:0000256" key="6">
    <source>
        <dbReference type="ARBA" id="ARBA00022824"/>
    </source>
</evidence>
<dbReference type="PANTHER" id="PTHR12924">
    <property type="entry name" value="TRANSLOCON-ASSOCIATED PROTEIN, ALPHA SUBUNIT"/>
    <property type="match status" value="1"/>
</dbReference>
<evidence type="ECO:0000256" key="1">
    <source>
        <dbReference type="ARBA" id="ARBA00004115"/>
    </source>
</evidence>
<accession>A0A1I8IMW4</accession>
<evidence type="ECO:0000256" key="8">
    <source>
        <dbReference type="ARBA" id="ARBA00023136"/>
    </source>
</evidence>
<feature type="region of interest" description="Disordered" evidence="12">
    <location>
        <begin position="274"/>
        <end position="294"/>
    </location>
</feature>
<reference evidence="16" key="1">
    <citation type="submission" date="2016-11" db="UniProtKB">
        <authorList>
            <consortium name="WormBaseParasite"/>
        </authorList>
    </citation>
    <scope>IDENTIFICATION</scope>
</reference>
<dbReference type="PANTHER" id="PTHR12924:SF0">
    <property type="entry name" value="TRANSLOCON-ASSOCIATED PROTEIN SUBUNIT ALPHA"/>
    <property type="match status" value="1"/>
</dbReference>
<comment type="subcellular location">
    <subcellularLocation>
        <location evidence="1">Endoplasmic reticulum membrane</location>
        <topology evidence="1">Single-pass type I membrane protein</topology>
    </subcellularLocation>
</comment>
<keyword evidence="7 13" id="KW-1133">Transmembrane helix</keyword>
<dbReference type="AlphaFoldDB" id="A0A1I8IMW4"/>
<feature type="region of interest" description="Disordered" evidence="12">
    <location>
        <begin position="26"/>
        <end position="81"/>
    </location>
</feature>
<keyword evidence="8 13" id="KW-0472">Membrane</keyword>
<evidence type="ECO:0000256" key="9">
    <source>
        <dbReference type="ARBA" id="ARBA00025620"/>
    </source>
</evidence>
<evidence type="ECO:0000256" key="2">
    <source>
        <dbReference type="ARBA" id="ARBA00006776"/>
    </source>
</evidence>
<evidence type="ECO:0000256" key="14">
    <source>
        <dbReference type="SAM" id="SignalP"/>
    </source>
</evidence>
<protein>
    <recommendedName>
        <fullName evidence="3">Translocon-associated protein subunit alpha</fullName>
    </recommendedName>
    <alternativeName>
        <fullName evidence="11">Signal sequence receptor subunit alpha</fullName>
    </alternativeName>
</protein>
<dbReference type="Proteomes" id="UP000095280">
    <property type="component" value="Unplaced"/>
</dbReference>
<comment type="similarity">
    <text evidence="2">Belongs to the TRAP-alpha family.</text>
</comment>
<keyword evidence="6" id="KW-0256">Endoplasmic reticulum</keyword>
<evidence type="ECO:0000313" key="16">
    <source>
        <dbReference type="WBParaSite" id="maker-uti_cns_0014137-snap-gene-0.3-mRNA-1"/>
    </source>
</evidence>
<keyword evidence="4 13" id="KW-0812">Transmembrane</keyword>
<feature type="region of interest" description="Disordered" evidence="12">
    <location>
        <begin position="384"/>
        <end position="403"/>
    </location>
</feature>
<evidence type="ECO:0000256" key="12">
    <source>
        <dbReference type="SAM" id="MobiDB-lite"/>
    </source>
</evidence>
<name>A0A1I8IMW4_9PLAT</name>
<evidence type="ECO:0000256" key="5">
    <source>
        <dbReference type="ARBA" id="ARBA00022729"/>
    </source>
</evidence>
<sequence>MRVFAVSVLLLALLAFHAVLAQESAAGGASPEDQLEEEGNVESEGAERAEKVPTGSAADSGAGEPGMASDTPSAEQQDEMTKLQLGPSDKVQLSHLFLYPAGAGQVGRSLDLPTGKTIRVAMHMRNKGDSTFHVDLATAAFRYPMDMSYVIQNFSTVRYHGQDVEPGREASFVYQFNTDPQLAARSFGLTVQLGYRDAEGKNYLHSAINQTVSLFEPDEGFDGETFFMYIFLIVLAALACAGIWYLLKTYTPAKKLAAKSRHAVKSSKAAALSADSADGSAPNNNNGGLSPGGNYNLEWIPQQHLDIKNRRAKTAQSPRQRKTHAVAHVGTVMIHVPDAAVAHSTMLRPERSHSSAVAKQEGCVSSRMQAGGQGPDAEPVDRIAEASQTSHKEDSRSAIANSGQSGQQTLLALAAWLLTLPGMSAEQMAA</sequence>